<feature type="transmembrane region" description="Helical" evidence="8">
    <location>
        <begin position="131"/>
        <end position="150"/>
    </location>
</feature>
<dbReference type="Pfam" id="PF00361">
    <property type="entry name" value="Proton_antipo_M"/>
    <property type="match status" value="1"/>
</dbReference>
<evidence type="ECO:0000256" key="6">
    <source>
        <dbReference type="ARBA" id="ARBA00025624"/>
    </source>
</evidence>
<feature type="transmembrane region" description="Helical" evidence="8">
    <location>
        <begin position="233"/>
        <end position="253"/>
    </location>
</feature>
<sequence>MLSPLIWLPILGALIIAVIPGKLTAQWARNGALTLSGITLLWTLWLFSQFQLDGSGVQFREFLPWLPALGLNYDLGVDGLSLLMIGLNSLITWIAIWSSRPDLERPRLFYGLMLLVSGGLAGAFLAQNLLFFFLLYEIELVPLYLLIAIWGGEKKMYSAVKFLLYTALSGTLILAGFLGTVWLSGAADFTYDTVMGHGLPLVWQYLLLGLLLVGFGIKIPLVPLHTWLPDTYVAASAPVAMMLGGVVAKLGTYGLFRFGLGLFPDAWANLSPYLASWATISVLYGAITAIAQKDIKRMVAYSSVGHMGYVLLGGAAATDLALTGALTQMVAHGIILAILFHLVGVIEAKVGTRELDVLNGLMNPIRGLPMTSALLVLGGMASAGIPGLMGFVTEFLVFQGSYAIYPLQTLLCVVGTGLTAVYFVILLNRTCFGKLDNAIAYFPKVEIWEKIPAFVLAGLILFLGLQPNWLVKWAEPTATAMIATLPPPSPKFIANDVASPGIVTAQALGVIADEIKPPIHFPVKTISLQK</sequence>
<dbReference type="Proteomes" id="UP001154265">
    <property type="component" value="Unassembled WGS sequence"/>
</dbReference>
<feature type="transmembrane region" description="Helical" evidence="8">
    <location>
        <begin position="72"/>
        <end position="96"/>
    </location>
</feature>
<keyword evidence="5 8" id="KW-0472">Membrane</keyword>
<feature type="transmembrane region" description="Helical" evidence="8">
    <location>
        <begin position="108"/>
        <end position="125"/>
    </location>
</feature>
<feature type="transmembrane region" description="Helical" evidence="8">
    <location>
        <begin position="298"/>
        <end position="317"/>
    </location>
</feature>
<dbReference type="InterPro" id="IPR010227">
    <property type="entry name" value="NADH_Q_OxRdtase_chainM/4"/>
</dbReference>
<dbReference type="PRINTS" id="PR01437">
    <property type="entry name" value="NUOXDRDTASE4"/>
</dbReference>
<dbReference type="NCBIfam" id="NF005611">
    <property type="entry name" value="PRK07363.1"/>
    <property type="match status" value="1"/>
</dbReference>
<organism evidence="10 11">
    <name type="scientific">Candidatus Synechococcus calcipolaris G9</name>
    <dbReference type="NCBI Taxonomy" id="1497997"/>
    <lineage>
        <taxon>Bacteria</taxon>
        <taxon>Bacillati</taxon>
        <taxon>Cyanobacteriota</taxon>
        <taxon>Cyanophyceae</taxon>
        <taxon>Synechococcales</taxon>
        <taxon>Synechococcaceae</taxon>
        <taxon>Synechococcus</taxon>
    </lineage>
</organism>
<comment type="caution">
    <text evidence="10">The sequence shown here is derived from an EMBL/GenBank/DDBJ whole genome shotgun (WGS) entry which is preliminary data.</text>
</comment>
<evidence type="ECO:0000256" key="4">
    <source>
        <dbReference type="ARBA" id="ARBA00022989"/>
    </source>
</evidence>
<protein>
    <submittedName>
        <fullName evidence="10">NADH-quinone oxidoreductase subunit M</fullName>
    </submittedName>
</protein>
<evidence type="ECO:0000313" key="10">
    <source>
        <dbReference type="EMBL" id="MDG2991598.1"/>
    </source>
</evidence>
<evidence type="ECO:0000256" key="7">
    <source>
        <dbReference type="RuleBase" id="RU000320"/>
    </source>
</evidence>
<feature type="transmembrane region" description="Helical" evidence="8">
    <location>
        <begin position="162"/>
        <end position="182"/>
    </location>
</feature>
<feature type="transmembrane region" description="Helical" evidence="8">
    <location>
        <begin position="404"/>
        <end position="427"/>
    </location>
</feature>
<name>A0ABT6F198_9SYNE</name>
<feature type="transmembrane region" description="Helical" evidence="8">
    <location>
        <begin position="32"/>
        <end position="52"/>
    </location>
</feature>
<feature type="domain" description="NADH:quinone oxidoreductase/Mrp antiporter transmembrane" evidence="9">
    <location>
        <begin position="126"/>
        <end position="419"/>
    </location>
</feature>
<reference evidence="10" key="1">
    <citation type="journal article" date="2022" name="Genome Biol. Evol.">
        <title>A New Gene Family Diagnostic for Intracellular Biomineralization of Amorphous Ca Carbonates by Cyanobacteria.</title>
        <authorList>
            <person name="Benzerara K."/>
            <person name="Duprat E."/>
            <person name="Bitard-Feildel T."/>
            <person name="Caumes G."/>
            <person name="Cassier-Chauvat C."/>
            <person name="Chauvat F."/>
            <person name="Dezi M."/>
            <person name="Diop S.I."/>
            <person name="Gaschignard G."/>
            <person name="Gorgen S."/>
            <person name="Gugger M."/>
            <person name="Lopez-Garcia P."/>
            <person name="Millet M."/>
            <person name="Skouri-Panet F."/>
            <person name="Moreira D."/>
            <person name="Callebaut I."/>
        </authorList>
    </citation>
    <scope>NUCLEOTIDE SEQUENCE</scope>
    <source>
        <strain evidence="10">G9</strain>
    </source>
</reference>
<reference evidence="10" key="2">
    <citation type="submission" date="2022-01" db="EMBL/GenBank/DDBJ databases">
        <authorList>
            <person name="Zivanovic Y."/>
            <person name="Moreira D."/>
            <person name="Lopez-Garcia P."/>
        </authorList>
    </citation>
    <scope>NUCLEOTIDE SEQUENCE</scope>
    <source>
        <strain evidence="10">G9</strain>
    </source>
</reference>
<evidence type="ECO:0000256" key="3">
    <source>
        <dbReference type="ARBA" id="ARBA00022692"/>
    </source>
</evidence>
<keyword evidence="4 8" id="KW-1133">Transmembrane helix</keyword>
<comment type="function">
    <text evidence="6">NDH-1 shuttles electrons from NAD(P)H, via FMN and iron-sulfur (Fe-S) centers, to quinones in the respiratory chain. The immediate electron acceptor for the enzyme in this species is believed to be plastoquinone. Couples the redox reaction to proton translocation (for every two electrons transferred, four hydrogen ions are translocated across the cytoplasmic membrane), and thus conserves the redox energy in a proton gradient.</text>
</comment>
<evidence type="ECO:0000256" key="8">
    <source>
        <dbReference type="SAM" id="Phobius"/>
    </source>
</evidence>
<dbReference type="NCBIfam" id="TIGR01972">
    <property type="entry name" value="NDH_I_M"/>
    <property type="match status" value="1"/>
</dbReference>
<gene>
    <name evidence="10" type="ORF">L3556_11745</name>
</gene>
<evidence type="ECO:0000256" key="5">
    <source>
        <dbReference type="ARBA" id="ARBA00023136"/>
    </source>
</evidence>
<comment type="similarity">
    <text evidence="2">Belongs to the complex I subunit 4 family.</text>
</comment>
<dbReference type="EMBL" id="JAKKUT010000002">
    <property type="protein sequence ID" value="MDG2991598.1"/>
    <property type="molecule type" value="Genomic_DNA"/>
</dbReference>
<evidence type="ECO:0000256" key="1">
    <source>
        <dbReference type="ARBA" id="ARBA00004127"/>
    </source>
</evidence>
<evidence type="ECO:0000256" key="2">
    <source>
        <dbReference type="ARBA" id="ARBA00009025"/>
    </source>
</evidence>
<proteinExistence type="inferred from homology"/>
<feature type="transmembrane region" description="Helical" evidence="8">
    <location>
        <begin position="6"/>
        <end position="25"/>
    </location>
</feature>
<dbReference type="RefSeq" id="WP_277867460.1">
    <property type="nucleotide sequence ID" value="NZ_JAKKUT010000002.1"/>
</dbReference>
<evidence type="ECO:0000259" key="9">
    <source>
        <dbReference type="Pfam" id="PF00361"/>
    </source>
</evidence>
<feature type="transmembrane region" description="Helical" evidence="8">
    <location>
        <begin position="202"/>
        <end position="221"/>
    </location>
</feature>
<feature type="transmembrane region" description="Helical" evidence="8">
    <location>
        <begin position="273"/>
        <end position="291"/>
    </location>
</feature>
<feature type="transmembrane region" description="Helical" evidence="8">
    <location>
        <begin position="367"/>
        <end position="392"/>
    </location>
</feature>
<dbReference type="InterPro" id="IPR001750">
    <property type="entry name" value="ND/Mrp_TM"/>
</dbReference>
<comment type="subcellular location">
    <subcellularLocation>
        <location evidence="1">Endomembrane system</location>
        <topology evidence="1">Multi-pass membrane protein</topology>
    </subcellularLocation>
    <subcellularLocation>
        <location evidence="7">Membrane</location>
        <topology evidence="7">Multi-pass membrane protein</topology>
    </subcellularLocation>
</comment>
<evidence type="ECO:0000313" key="11">
    <source>
        <dbReference type="Proteomes" id="UP001154265"/>
    </source>
</evidence>
<dbReference type="PANTHER" id="PTHR43507">
    <property type="entry name" value="NADH-UBIQUINONE OXIDOREDUCTASE CHAIN 4"/>
    <property type="match status" value="1"/>
</dbReference>
<keyword evidence="3 7" id="KW-0812">Transmembrane</keyword>
<accession>A0ABT6F198</accession>
<feature type="transmembrane region" description="Helical" evidence="8">
    <location>
        <begin position="329"/>
        <end position="346"/>
    </location>
</feature>
<dbReference type="InterPro" id="IPR003918">
    <property type="entry name" value="NADH_UbQ_OxRdtase"/>
</dbReference>
<dbReference type="PANTHER" id="PTHR43507:SF21">
    <property type="entry name" value="NAD(P)H-QUINONE OXIDOREDUCTASE CHAIN 4, CHLOROPLASTIC"/>
    <property type="match status" value="1"/>
</dbReference>
<keyword evidence="11" id="KW-1185">Reference proteome</keyword>